<evidence type="ECO:0000313" key="1">
    <source>
        <dbReference type="EMBL" id="ALL00378.1"/>
    </source>
</evidence>
<dbReference type="STRING" id="1273541.Pyrde_0328"/>
<evidence type="ECO:0000313" key="2">
    <source>
        <dbReference type="EMBL" id="OWJ54431.1"/>
    </source>
</evidence>
<accession>A0A0P0N159</accession>
<name>A0A0P0N159_9CREN</name>
<keyword evidence="4" id="KW-1185">Reference proteome</keyword>
<proteinExistence type="predicted"/>
<dbReference type="GeneID" id="26098649"/>
<organism evidence="1 3">
    <name type="scientific">Pyrodictium delaneyi</name>
    <dbReference type="NCBI Taxonomy" id="1273541"/>
    <lineage>
        <taxon>Archaea</taxon>
        <taxon>Thermoproteota</taxon>
        <taxon>Thermoprotei</taxon>
        <taxon>Desulfurococcales</taxon>
        <taxon>Pyrodictiaceae</taxon>
        <taxon>Pyrodictium</taxon>
    </lineage>
</organism>
<dbReference type="EMBL" id="CP013011">
    <property type="protein sequence ID" value="ALL00378.1"/>
    <property type="molecule type" value="Genomic_DNA"/>
</dbReference>
<evidence type="ECO:0000313" key="3">
    <source>
        <dbReference type="Proteomes" id="UP000058613"/>
    </source>
</evidence>
<dbReference type="RefSeq" id="WP_055407646.1">
    <property type="nucleotide sequence ID" value="NZ_CP013011.1"/>
</dbReference>
<gene>
    <name evidence="2" type="ORF">Pdsh_08165</name>
    <name evidence="1" type="ORF">Pyrde_0328</name>
</gene>
<dbReference type="Proteomes" id="UP000058613">
    <property type="component" value="Chromosome"/>
</dbReference>
<reference evidence="1 3" key="1">
    <citation type="submission" date="2015-10" db="EMBL/GenBank/DDBJ databases">
        <title>Complete genome sequence of hyperthermophilic archaeon Pyrodictium delaneyi Su06.</title>
        <authorList>
            <person name="Jung J.-H."/>
            <person name="Lin J."/>
            <person name="Holden J.F."/>
            <person name="Park C.-S."/>
        </authorList>
    </citation>
    <scope>NUCLEOTIDE SEQUENCE [LARGE SCALE GENOMIC DNA]</scope>
    <source>
        <strain evidence="1 3">Su06</strain>
    </source>
</reference>
<dbReference type="Proteomes" id="UP000196694">
    <property type="component" value="Unassembled WGS sequence"/>
</dbReference>
<dbReference type="PATRIC" id="fig|1273541.4.peg.361"/>
<evidence type="ECO:0000313" key="4">
    <source>
        <dbReference type="Proteomes" id="UP000196694"/>
    </source>
</evidence>
<dbReference type="EMBL" id="NCQP01000006">
    <property type="protein sequence ID" value="OWJ54431.1"/>
    <property type="molecule type" value="Genomic_DNA"/>
</dbReference>
<dbReference type="OrthoDB" id="386786at2157"/>
<dbReference type="KEGG" id="pdl:Pyrde_0328"/>
<dbReference type="AlphaFoldDB" id="A0A0P0N159"/>
<protein>
    <submittedName>
        <fullName evidence="1">Uncharacterized protein</fullName>
    </submittedName>
</protein>
<reference evidence="2 4" key="2">
    <citation type="submission" date="2017-05" db="EMBL/GenBank/DDBJ databases">
        <title>The draft genome of the hyperthermophilic archaeon 'Pyrodictium delaneyi strain Hulk', an iron and nitrate reducer, reveals the capacity for sulfate reduction.</title>
        <authorList>
            <person name="Demey L.M."/>
            <person name="Miller C."/>
            <person name="Manzella M."/>
            <person name="Reguera G."/>
            <person name="Kashefi K."/>
        </authorList>
    </citation>
    <scope>NUCLEOTIDE SEQUENCE [LARGE SCALE GENOMIC DNA]</scope>
    <source>
        <strain evidence="2 4">Hulk</strain>
    </source>
</reference>
<sequence>MAGMRLYVETCRGLRFCPRPLPVPLQAAEPTILARIDPLLATSIAGGESSLYEEQLARLTEVIERFSQGSCLYCGERAAGVAGAWEIELANGEGHALLEDLVPLCSRCLVAYRLGRAAEKNLLPAAVERVAAVNRVPGDRALEVVERLLSEWRAANRVRRWRVEMPGLARHGVQPGPLETLAREIVNGPYTVEETELVVTNPGAEASRGRVAEELEALCQGRLSAETLTARAREAGLEAETRRVKTHLEALLSTGLCEKPLYEALDELEGAWVIVLTRDARARLVKELAGLVKGRRAGWLTRVQTPLEPREPVHLAVYTPSLLDVTGVAEAARALLELLGGGLAELAYKPVLPGRKLASYAIYRIRVAEAGRE</sequence>